<dbReference type="Proteomes" id="UP000007305">
    <property type="component" value="Chromosome 3"/>
</dbReference>
<name>A0A804NBB6_MAIZE</name>
<evidence type="ECO:0000313" key="2">
    <source>
        <dbReference type="EnsemblPlants" id="Zm00001eb148860_P001"/>
    </source>
</evidence>
<evidence type="ECO:0000313" key="3">
    <source>
        <dbReference type="Proteomes" id="UP000007305"/>
    </source>
</evidence>
<dbReference type="Gramene" id="Zm00001eb148860_T001">
    <property type="protein sequence ID" value="Zm00001eb148860_P001"/>
    <property type="gene ID" value="Zm00001eb148860"/>
</dbReference>
<feature type="region of interest" description="Disordered" evidence="1">
    <location>
        <begin position="134"/>
        <end position="155"/>
    </location>
</feature>
<evidence type="ECO:0000256" key="1">
    <source>
        <dbReference type="SAM" id="MobiDB-lite"/>
    </source>
</evidence>
<organism evidence="2 3">
    <name type="scientific">Zea mays</name>
    <name type="common">Maize</name>
    <dbReference type="NCBI Taxonomy" id="4577"/>
    <lineage>
        <taxon>Eukaryota</taxon>
        <taxon>Viridiplantae</taxon>
        <taxon>Streptophyta</taxon>
        <taxon>Embryophyta</taxon>
        <taxon>Tracheophyta</taxon>
        <taxon>Spermatophyta</taxon>
        <taxon>Magnoliopsida</taxon>
        <taxon>Liliopsida</taxon>
        <taxon>Poales</taxon>
        <taxon>Poaceae</taxon>
        <taxon>PACMAD clade</taxon>
        <taxon>Panicoideae</taxon>
        <taxon>Andropogonodae</taxon>
        <taxon>Andropogoneae</taxon>
        <taxon>Tripsacinae</taxon>
        <taxon>Zea</taxon>
    </lineage>
</organism>
<reference evidence="2" key="3">
    <citation type="submission" date="2021-05" db="UniProtKB">
        <authorList>
            <consortium name="EnsemblPlants"/>
        </authorList>
    </citation>
    <scope>IDENTIFICATION</scope>
    <source>
        <strain evidence="2">cv. B73</strain>
    </source>
</reference>
<sequence length="155" mass="17316">MGVFDRLPPMDHMRSEKMCFVQLIMPADSSRLAVTYLGELGLLQFKDVSAPPSLSPLPATSAPLVFSPGSAYIQSRVVISLPAPLARVTLCAMFFCQRKAVGEIPTTRKIFYYDKRETMYKPSITLDKNLEEKHKKDGEGVSGFIKRQATEKQTN</sequence>
<dbReference type="EnsemblPlants" id="Zm00001eb148860_T001">
    <property type="protein sequence ID" value="Zm00001eb148860_P001"/>
    <property type="gene ID" value="Zm00001eb148860"/>
</dbReference>
<reference evidence="3" key="1">
    <citation type="submission" date="2015-12" db="EMBL/GenBank/DDBJ databases">
        <title>Update maize B73 reference genome by single molecule sequencing technologies.</title>
        <authorList>
            <consortium name="Maize Genome Sequencing Project"/>
            <person name="Ware D."/>
        </authorList>
    </citation>
    <scope>NUCLEOTIDE SEQUENCE [LARGE SCALE GENOMIC DNA]</scope>
    <source>
        <strain evidence="3">cv. B73</strain>
    </source>
</reference>
<proteinExistence type="predicted"/>
<reference evidence="2" key="2">
    <citation type="submission" date="2019-07" db="EMBL/GenBank/DDBJ databases">
        <authorList>
            <person name="Seetharam A."/>
            <person name="Woodhouse M."/>
            <person name="Cannon E."/>
        </authorList>
    </citation>
    <scope>NUCLEOTIDE SEQUENCE [LARGE SCALE GENOMIC DNA]</scope>
    <source>
        <strain evidence="2">cv. B73</strain>
    </source>
</reference>
<keyword evidence="3" id="KW-1185">Reference proteome</keyword>
<accession>A0A804NBB6</accession>
<dbReference type="InParanoid" id="A0A804NBB6"/>
<dbReference type="AlphaFoldDB" id="A0A804NBB6"/>
<protein>
    <submittedName>
        <fullName evidence="2">Uncharacterized protein</fullName>
    </submittedName>
</protein>